<comment type="caution">
    <text evidence="1">The sequence shown here is derived from an EMBL/GenBank/DDBJ whole genome shotgun (WGS) entry which is preliminary data.</text>
</comment>
<accession>A0ACA9QGR7</accession>
<dbReference type="EMBL" id="CAJVPT010052368">
    <property type="protein sequence ID" value="CAG8749492.1"/>
    <property type="molecule type" value="Genomic_DNA"/>
</dbReference>
<protein>
    <submittedName>
        <fullName evidence="1">9603_t:CDS:1</fullName>
    </submittedName>
</protein>
<gene>
    <name evidence="1" type="ORF">ACOLOM_LOCUS12627</name>
</gene>
<dbReference type="Proteomes" id="UP000789525">
    <property type="component" value="Unassembled WGS sequence"/>
</dbReference>
<evidence type="ECO:0000313" key="2">
    <source>
        <dbReference type="Proteomes" id="UP000789525"/>
    </source>
</evidence>
<name>A0ACA9QGR7_9GLOM</name>
<organism evidence="1 2">
    <name type="scientific">Acaulospora colombiana</name>
    <dbReference type="NCBI Taxonomy" id="27376"/>
    <lineage>
        <taxon>Eukaryota</taxon>
        <taxon>Fungi</taxon>
        <taxon>Fungi incertae sedis</taxon>
        <taxon>Mucoromycota</taxon>
        <taxon>Glomeromycotina</taxon>
        <taxon>Glomeromycetes</taxon>
        <taxon>Diversisporales</taxon>
        <taxon>Acaulosporaceae</taxon>
        <taxon>Acaulospora</taxon>
    </lineage>
</organism>
<sequence length="126" mass="14775">MVAFPQETLIQIFEDSIDDSPKTKYISARDLLSFMLVNHDWHRAASEILWREPFLFIKETYTQRNESRVMKQHSSLVATYLQCLPKVIKNRISKQGISLDSVSKKSAIFEYPAMLKRLDWSKLHLS</sequence>
<reference evidence="1" key="1">
    <citation type="submission" date="2021-06" db="EMBL/GenBank/DDBJ databases">
        <authorList>
            <person name="Kallberg Y."/>
            <person name="Tangrot J."/>
            <person name="Rosling A."/>
        </authorList>
    </citation>
    <scope>NUCLEOTIDE SEQUENCE</scope>
    <source>
        <strain evidence="1">CL356</strain>
    </source>
</reference>
<evidence type="ECO:0000313" key="1">
    <source>
        <dbReference type="EMBL" id="CAG8749492.1"/>
    </source>
</evidence>
<feature type="non-terminal residue" evidence="1">
    <location>
        <position position="126"/>
    </location>
</feature>
<keyword evidence="2" id="KW-1185">Reference proteome</keyword>
<proteinExistence type="predicted"/>